<dbReference type="InterPro" id="IPR052035">
    <property type="entry name" value="ZnF_BED_domain_contain"/>
</dbReference>
<evidence type="ECO:0000256" key="3">
    <source>
        <dbReference type="ARBA" id="ARBA00022771"/>
    </source>
</evidence>
<dbReference type="InterPro" id="IPR012337">
    <property type="entry name" value="RNaseH-like_sf"/>
</dbReference>
<evidence type="ECO:0000313" key="9">
    <source>
        <dbReference type="Proteomes" id="UP000321947"/>
    </source>
</evidence>
<sequence length="918" mass="103963">MNVKARGGYKYFISFIDDYSRCGNVYLIQNKSDSFEKFKEYKAELEMNQYASAERCIKKKKLNFVRRGLLYDEFCSVISRGEHGRSKNRNERPKPNETMSVGRKRMQSSPPSLTLTKSPSPSPILPHGFATASSSSPLQYPAVRYSVAGRSKLQFLFVIPSSVVPDNHPVVRHLSHSHLQSQDVVGRLSSVVDSSSSVVGHSSSTVELPSSPPSLNQMDSTDIELECDGSCETSKIVRDEDTNAKRKTIDVDSYGREDVPNPSKIRKNVKQSMVWDHFERLKGGPNDPRAKCDTIGKTIEKNLKDWGIERVMTLTVDNASSNDTAVAYLLKRFNKGLLFGGEFLHVRCCAHILNLIVTDAFKEHNDHIDRIRYVVRFIRWNSTYMMLEAAVKFEKAFDRLEDEDASYRHDMSPNKEDWTNARMLIRFLKVAESMGNVVEQYCRRLFHEYSTTRSGSRQGCSSISTTSTQTVSSLDANIDFDSNENVGEDFVYDTIVKEFEGDATTPFEQGSSEIDIYLLEANVMTEVSTVASESAFSTEGRVVDSSRCSLAPKTVEALICTQNWLNSDPIHLQIQHELEEASKFEEGFRVVMENEKELKDLPDFDKPSSSTKVVDKTRNIGQTHPSQGLGEPRRSEKVVRQPDRYLGLSEAQIIIPDDGIDDPLTYKQAMNDVDSDQWIKAMDLEMESMYSNSVWTLVDQPSGVRPIGCKWIYKRKRDQSGKVQTFKPRLVNVDEPCVYKRIINSTVAFLVLYVDDILLIGNDVGHLTDIKEWLATQFQMKDLGNAQYNSKKDMLPYSYGIHLSKEQCPKTPQEVEDMSNIPYASAVGSLMYAMLCTRPNICYSVGIVSRYQSNPGRDHWTAVKNILKYLRRTKDYMLVYGSKDLILTRYTDSDFQTDKDVRKSTSGSVFTLNGGAVV</sequence>
<dbReference type="InterPro" id="IPR008906">
    <property type="entry name" value="HATC_C_dom"/>
</dbReference>
<keyword evidence="5" id="KW-0539">Nucleus</keyword>
<gene>
    <name evidence="8" type="ORF">E5676_scaffold409G002070</name>
</gene>
<dbReference type="Pfam" id="PF05699">
    <property type="entry name" value="Dimer_Tnp_hAT"/>
    <property type="match status" value="1"/>
</dbReference>
<keyword evidence="4" id="KW-0862">Zinc</keyword>
<dbReference type="AlphaFoldDB" id="A0A5D3BXV2"/>
<dbReference type="SUPFAM" id="SSF53098">
    <property type="entry name" value="Ribonuclease H-like"/>
    <property type="match status" value="1"/>
</dbReference>
<evidence type="ECO:0000256" key="1">
    <source>
        <dbReference type="ARBA" id="ARBA00004123"/>
    </source>
</evidence>
<evidence type="ECO:0000256" key="4">
    <source>
        <dbReference type="ARBA" id="ARBA00022833"/>
    </source>
</evidence>
<evidence type="ECO:0000313" key="8">
    <source>
        <dbReference type="EMBL" id="TYK04573.1"/>
    </source>
</evidence>
<feature type="region of interest" description="Disordered" evidence="6">
    <location>
        <begin position="600"/>
        <end position="637"/>
    </location>
</feature>
<keyword evidence="2" id="KW-0479">Metal-binding</keyword>
<dbReference type="PANTHER" id="PTHR46481">
    <property type="entry name" value="ZINC FINGER BED DOMAIN-CONTAINING PROTEIN 4"/>
    <property type="match status" value="1"/>
</dbReference>
<evidence type="ECO:0000256" key="6">
    <source>
        <dbReference type="SAM" id="MobiDB-lite"/>
    </source>
</evidence>
<organism evidence="8 9">
    <name type="scientific">Cucumis melo var. makuwa</name>
    <name type="common">Oriental melon</name>
    <dbReference type="NCBI Taxonomy" id="1194695"/>
    <lineage>
        <taxon>Eukaryota</taxon>
        <taxon>Viridiplantae</taxon>
        <taxon>Streptophyta</taxon>
        <taxon>Embryophyta</taxon>
        <taxon>Tracheophyta</taxon>
        <taxon>Spermatophyta</taxon>
        <taxon>Magnoliopsida</taxon>
        <taxon>eudicotyledons</taxon>
        <taxon>Gunneridae</taxon>
        <taxon>Pentapetalae</taxon>
        <taxon>rosids</taxon>
        <taxon>fabids</taxon>
        <taxon>Cucurbitales</taxon>
        <taxon>Cucurbitaceae</taxon>
        <taxon>Benincaseae</taxon>
        <taxon>Cucumis</taxon>
    </lineage>
</organism>
<name>A0A5D3BXV2_CUCMM</name>
<dbReference type="PANTHER" id="PTHR46481:SF10">
    <property type="entry name" value="ZINC FINGER BED DOMAIN-CONTAINING PROTEIN 39"/>
    <property type="match status" value="1"/>
</dbReference>
<comment type="subcellular location">
    <subcellularLocation>
        <location evidence="1">Nucleus</location>
    </subcellularLocation>
</comment>
<proteinExistence type="predicted"/>
<evidence type="ECO:0000256" key="2">
    <source>
        <dbReference type="ARBA" id="ARBA00022723"/>
    </source>
</evidence>
<comment type="caution">
    <text evidence="8">The sequence shown here is derived from an EMBL/GenBank/DDBJ whole genome shotgun (WGS) entry which is preliminary data.</text>
</comment>
<feature type="compositionally biased region" description="Basic and acidic residues" evidence="6">
    <location>
        <begin position="82"/>
        <end position="95"/>
    </location>
</feature>
<dbReference type="EMBL" id="SSTD01014204">
    <property type="protein sequence ID" value="TYK04573.1"/>
    <property type="molecule type" value="Genomic_DNA"/>
</dbReference>
<dbReference type="GO" id="GO:0008270">
    <property type="term" value="F:zinc ion binding"/>
    <property type="evidence" value="ECO:0007669"/>
    <property type="project" value="UniProtKB-KW"/>
</dbReference>
<accession>A0A5D3BXV2</accession>
<keyword evidence="3" id="KW-0863">Zinc-finger</keyword>
<evidence type="ECO:0000256" key="5">
    <source>
        <dbReference type="ARBA" id="ARBA00023242"/>
    </source>
</evidence>
<feature type="compositionally biased region" description="Low complexity" evidence="6">
    <location>
        <begin position="108"/>
        <end position="119"/>
    </location>
</feature>
<evidence type="ECO:0000259" key="7">
    <source>
        <dbReference type="Pfam" id="PF05699"/>
    </source>
</evidence>
<dbReference type="GO" id="GO:0046983">
    <property type="term" value="F:protein dimerization activity"/>
    <property type="evidence" value="ECO:0007669"/>
    <property type="project" value="InterPro"/>
</dbReference>
<reference evidence="8 9" key="1">
    <citation type="submission" date="2019-08" db="EMBL/GenBank/DDBJ databases">
        <title>Draft genome sequences of two oriental melons (Cucumis melo L. var makuwa).</title>
        <authorList>
            <person name="Kwon S.-Y."/>
        </authorList>
    </citation>
    <scope>NUCLEOTIDE SEQUENCE [LARGE SCALE GENOMIC DNA]</scope>
    <source>
        <strain evidence="9">cv. Chang Bougi</strain>
        <tissue evidence="8">Leaf</tissue>
    </source>
</reference>
<protein>
    <submittedName>
        <fullName evidence="8">Zinc finger BED domain-containing protein RICESLEEPER 2-like</fullName>
    </submittedName>
</protein>
<feature type="region of interest" description="Disordered" evidence="6">
    <location>
        <begin position="82"/>
        <end position="133"/>
    </location>
</feature>
<dbReference type="Proteomes" id="UP000321947">
    <property type="component" value="Unassembled WGS sequence"/>
</dbReference>
<dbReference type="GO" id="GO:0005634">
    <property type="term" value="C:nucleus"/>
    <property type="evidence" value="ECO:0007669"/>
    <property type="project" value="UniProtKB-SubCell"/>
</dbReference>
<feature type="domain" description="HAT C-terminal dimerisation" evidence="7">
    <location>
        <begin position="527"/>
        <end position="565"/>
    </location>
</feature>